<dbReference type="SUPFAM" id="SSF81324">
    <property type="entry name" value="Voltage-gated potassium channels"/>
    <property type="match status" value="1"/>
</dbReference>
<evidence type="ECO:0000313" key="5">
    <source>
        <dbReference type="Proteomes" id="UP000824321"/>
    </source>
</evidence>
<dbReference type="InterPro" id="IPR036291">
    <property type="entry name" value="NAD(P)-bd_dom_sf"/>
</dbReference>
<feature type="transmembrane region" description="Helical" evidence="2">
    <location>
        <begin position="133"/>
        <end position="154"/>
    </location>
</feature>
<dbReference type="PROSITE" id="PS51201">
    <property type="entry name" value="RCK_N"/>
    <property type="match status" value="1"/>
</dbReference>
<dbReference type="Proteomes" id="UP000824321">
    <property type="component" value="Chromosome"/>
</dbReference>
<evidence type="ECO:0000256" key="1">
    <source>
        <dbReference type="ARBA" id="ARBA00004651"/>
    </source>
</evidence>
<dbReference type="InterPro" id="IPR050721">
    <property type="entry name" value="Trk_Ktr_HKT_K-transport"/>
</dbReference>
<dbReference type="InterPro" id="IPR003148">
    <property type="entry name" value="RCK_N"/>
</dbReference>
<feature type="transmembrane region" description="Helical" evidence="2">
    <location>
        <begin position="194"/>
        <end position="219"/>
    </location>
</feature>
<feature type="transmembrane region" description="Helical" evidence="2">
    <location>
        <begin position="54"/>
        <end position="74"/>
    </location>
</feature>
<keyword evidence="5" id="KW-1185">Reference proteome</keyword>
<keyword evidence="2" id="KW-1133">Transmembrane helix</keyword>
<proteinExistence type="predicted"/>
<keyword evidence="2" id="KW-0812">Transmembrane</keyword>
<dbReference type="Gene3D" id="3.40.50.720">
    <property type="entry name" value="NAD(P)-binding Rossmann-like Domain"/>
    <property type="match status" value="1"/>
</dbReference>
<evidence type="ECO:0000256" key="2">
    <source>
        <dbReference type="SAM" id="Phobius"/>
    </source>
</evidence>
<gene>
    <name evidence="4" type="ORF">K3136_05805</name>
</gene>
<sequence length="393" mass="41988">MTALSRLRELSHFVIAAAVLAMGIFQLGSLWAELRTGGFTLDTLQKLPQIVESGLVSGGNRMVSGVFMVIMAPGLALRSRLAWVVVTMLVVIDIALWLTVSHTHFLFGSLELVLLAALYLFRAQFSHTSIAAASIFSTGSLFLVIAYGVLGSLIMGSQFSTPITDIGTAFYFTIVTMSTVGYGDIYPTSADARLYVISLIILGLTVFTAAISTVLLPFLQSRLHDFLAGKERAMKMSGHYVITSRSNLALNTCRELHERGESVIFIVDTAGEDLPGDAQVVTGNPTDIETLKHASGKTAKAIMALGEDDATNAFVVLAAKELQGSAQTVVAVNNTKNLAKVQRVQPDMVIAPTILGGELLAMALTGEDVSDQSLIDRLIKTGRTDGDDQVSDS</sequence>
<dbReference type="Pfam" id="PF07885">
    <property type="entry name" value="Ion_trans_2"/>
    <property type="match status" value="1"/>
</dbReference>
<dbReference type="Pfam" id="PF02254">
    <property type="entry name" value="TrkA_N"/>
    <property type="match status" value="1"/>
</dbReference>
<dbReference type="SUPFAM" id="SSF51735">
    <property type="entry name" value="NAD(P)-binding Rossmann-fold domains"/>
    <property type="match status" value="1"/>
</dbReference>
<dbReference type="RefSeq" id="WP_221431927.1">
    <property type="nucleotide sequence ID" value="NZ_CP081294.1"/>
</dbReference>
<evidence type="ECO:0000259" key="3">
    <source>
        <dbReference type="PROSITE" id="PS51201"/>
    </source>
</evidence>
<organism evidence="4 5">
    <name type="scientific">Qipengyuania gelatinilytica</name>
    <dbReference type="NCBI Taxonomy" id="2867231"/>
    <lineage>
        <taxon>Bacteria</taxon>
        <taxon>Pseudomonadati</taxon>
        <taxon>Pseudomonadota</taxon>
        <taxon>Alphaproteobacteria</taxon>
        <taxon>Sphingomonadales</taxon>
        <taxon>Erythrobacteraceae</taxon>
        <taxon>Qipengyuania</taxon>
    </lineage>
</organism>
<name>A0ABX9A4K3_9SPHN</name>
<feature type="domain" description="RCK N-terminal" evidence="3">
    <location>
        <begin position="237"/>
        <end position="350"/>
    </location>
</feature>
<dbReference type="InterPro" id="IPR013099">
    <property type="entry name" value="K_chnl_dom"/>
</dbReference>
<dbReference type="Gene3D" id="1.10.287.70">
    <property type="match status" value="1"/>
</dbReference>
<dbReference type="PANTHER" id="PTHR43833">
    <property type="entry name" value="POTASSIUM CHANNEL PROTEIN 2-RELATED-RELATED"/>
    <property type="match status" value="1"/>
</dbReference>
<dbReference type="EMBL" id="CP081294">
    <property type="protein sequence ID" value="QZD96203.1"/>
    <property type="molecule type" value="Genomic_DNA"/>
</dbReference>
<evidence type="ECO:0000313" key="4">
    <source>
        <dbReference type="EMBL" id="QZD96203.1"/>
    </source>
</evidence>
<comment type="subcellular location">
    <subcellularLocation>
        <location evidence="1">Cell membrane</location>
        <topology evidence="1">Multi-pass membrane protein</topology>
    </subcellularLocation>
</comment>
<keyword evidence="2" id="KW-0472">Membrane</keyword>
<feature type="transmembrane region" description="Helical" evidence="2">
    <location>
        <begin position="81"/>
        <end position="98"/>
    </location>
</feature>
<protein>
    <submittedName>
        <fullName evidence="4">NAD-binding protein</fullName>
    </submittedName>
</protein>
<dbReference type="PANTHER" id="PTHR43833:SF11">
    <property type="entry name" value="VOLTAGE-GATED POTASSIUM CHANNEL KCH"/>
    <property type="match status" value="1"/>
</dbReference>
<reference evidence="4 5" key="1">
    <citation type="submission" date="2021-08" db="EMBL/GenBank/DDBJ databases">
        <title>Comparative Genomics Analysis of the Genus Qipengyuania Reveals Extensive Genetic Diversity and Metabolic Versatility, Including the Description of Fifteen Novel Species.</title>
        <authorList>
            <person name="Liu Y."/>
        </authorList>
    </citation>
    <scope>NUCLEOTIDE SEQUENCE [LARGE SCALE GENOMIC DNA]</scope>
    <source>
        <strain evidence="4 5">1NDH1</strain>
    </source>
</reference>
<feature type="transmembrane region" description="Helical" evidence="2">
    <location>
        <begin position="12"/>
        <end position="34"/>
    </location>
</feature>
<feature type="transmembrane region" description="Helical" evidence="2">
    <location>
        <begin position="104"/>
        <end position="121"/>
    </location>
</feature>
<accession>A0ABX9A4K3</accession>
<feature type="transmembrane region" description="Helical" evidence="2">
    <location>
        <begin position="166"/>
        <end position="182"/>
    </location>
</feature>